<evidence type="ECO:0000256" key="1">
    <source>
        <dbReference type="ARBA" id="ARBA00022801"/>
    </source>
</evidence>
<evidence type="ECO:0000313" key="3">
    <source>
        <dbReference type="EMBL" id="GGC69284.1"/>
    </source>
</evidence>
<gene>
    <name evidence="3" type="ORF">GCM10011396_15390</name>
</gene>
<dbReference type="PANTHER" id="PTHR43540">
    <property type="entry name" value="PEROXYUREIDOACRYLATE/UREIDOACRYLATE AMIDOHYDROLASE-RELATED"/>
    <property type="match status" value="1"/>
</dbReference>
<accession>A0A916XFY9</accession>
<sequence>MPASESTLNAAKPKRALIVIDAQNEYFSGNLLIEYPDPELSIRNIGAAMDAARSTGIPVLVVQHTSVAGAPVFQKGQPTWELHDTVKSRGHDHHIEKQMPSIFSGTDAAAWLQQNGIDTLSITGYMTQNCNASTIYQAMHDGYQVEMLSDATGAVPYANAAGNATAEEIHRVLSVIFHSKFAAVVSTRDWIKAVSSGQAIGKSNVLVSNHAGRALKAA</sequence>
<dbReference type="EMBL" id="BMED01000001">
    <property type="protein sequence ID" value="GGC69284.1"/>
    <property type="molecule type" value="Genomic_DNA"/>
</dbReference>
<dbReference type="InterPro" id="IPR000868">
    <property type="entry name" value="Isochorismatase-like_dom"/>
</dbReference>
<evidence type="ECO:0000313" key="4">
    <source>
        <dbReference type="Proteomes" id="UP000637423"/>
    </source>
</evidence>
<dbReference type="AlphaFoldDB" id="A0A916XFY9"/>
<dbReference type="InterPro" id="IPR036380">
    <property type="entry name" value="Isochorismatase-like_sf"/>
</dbReference>
<dbReference type="PANTHER" id="PTHR43540:SF6">
    <property type="entry name" value="ISOCHORISMATASE-LIKE DOMAIN-CONTAINING PROTEIN"/>
    <property type="match status" value="1"/>
</dbReference>
<dbReference type="RefSeq" id="WP_188565326.1">
    <property type="nucleotide sequence ID" value="NZ_BMED01000001.1"/>
</dbReference>
<dbReference type="InterPro" id="IPR050272">
    <property type="entry name" value="Isochorismatase-like_hydrls"/>
</dbReference>
<dbReference type="Pfam" id="PF00857">
    <property type="entry name" value="Isochorismatase"/>
    <property type="match status" value="1"/>
</dbReference>
<dbReference type="GO" id="GO:0016787">
    <property type="term" value="F:hydrolase activity"/>
    <property type="evidence" value="ECO:0007669"/>
    <property type="project" value="UniProtKB-KW"/>
</dbReference>
<comment type="caution">
    <text evidence="3">The sequence shown here is derived from an EMBL/GenBank/DDBJ whole genome shotgun (WGS) entry which is preliminary data.</text>
</comment>
<organism evidence="3 4">
    <name type="scientific">Undibacterium terreum</name>
    <dbReference type="NCBI Taxonomy" id="1224302"/>
    <lineage>
        <taxon>Bacteria</taxon>
        <taxon>Pseudomonadati</taxon>
        <taxon>Pseudomonadota</taxon>
        <taxon>Betaproteobacteria</taxon>
        <taxon>Burkholderiales</taxon>
        <taxon>Oxalobacteraceae</taxon>
        <taxon>Undibacterium</taxon>
    </lineage>
</organism>
<dbReference type="Gene3D" id="3.40.50.850">
    <property type="entry name" value="Isochorismatase-like"/>
    <property type="match status" value="1"/>
</dbReference>
<keyword evidence="4" id="KW-1185">Reference proteome</keyword>
<dbReference type="Proteomes" id="UP000637423">
    <property type="component" value="Unassembled WGS sequence"/>
</dbReference>
<reference evidence="3" key="1">
    <citation type="journal article" date="2014" name="Int. J. Syst. Evol. Microbiol.">
        <title>Complete genome sequence of Corynebacterium casei LMG S-19264T (=DSM 44701T), isolated from a smear-ripened cheese.</title>
        <authorList>
            <consortium name="US DOE Joint Genome Institute (JGI-PGF)"/>
            <person name="Walter F."/>
            <person name="Albersmeier A."/>
            <person name="Kalinowski J."/>
            <person name="Ruckert C."/>
        </authorList>
    </citation>
    <scope>NUCLEOTIDE SEQUENCE</scope>
    <source>
        <strain evidence="3">CGMCC 1.10998</strain>
    </source>
</reference>
<name>A0A916XFY9_9BURK</name>
<protein>
    <submittedName>
        <fullName evidence="3">Cysteine hydrolase</fullName>
    </submittedName>
</protein>
<dbReference type="SUPFAM" id="SSF52499">
    <property type="entry name" value="Isochorismatase-like hydrolases"/>
    <property type="match status" value="1"/>
</dbReference>
<evidence type="ECO:0000259" key="2">
    <source>
        <dbReference type="Pfam" id="PF00857"/>
    </source>
</evidence>
<dbReference type="CDD" id="cd01014">
    <property type="entry name" value="nicotinamidase_related"/>
    <property type="match status" value="1"/>
</dbReference>
<keyword evidence="1 3" id="KW-0378">Hydrolase</keyword>
<reference evidence="3" key="2">
    <citation type="submission" date="2020-09" db="EMBL/GenBank/DDBJ databases">
        <authorList>
            <person name="Sun Q."/>
            <person name="Zhou Y."/>
        </authorList>
    </citation>
    <scope>NUCLEOTIDE SEQUENCE</scope>
    <source>
        <strain evidence="3">CGMCC 1.10998</strain>
    </source>
</reference>
<feature type="domain" description="Isochorismatase-like" evidence="2">
    <location>
        <begin position="16"/>
        <end position="156"/>
    </location>
</feature>
<proteinExistence type="predicted"/>